<dbReference type="RefSeq" id="WP_188740027.1">
    <property type="nucleotide sequence ID" value="NZ_BMII01000024.1"/>
</dbReference>
<reference evidence="2" key="1">
    <citation type="journal article" date="2019" name="Int. J. Syst. Evol. Microbiol.">
        <title>The Global Catalogue of Microorganisms (GCM) 10K type strain sequencing project: providing services to taxonomists for standard genome sequencing and annotation.</title>
        <authorList>
            <consortium name="The Broad Institute Genomics Platform"/>
            <consortium name="The Broad Institute Genome Sequencing Center for Infectious Disease"/>
            <person name="Wu L."/>
            <person name="Ma J."/>
        </authorList>
    </citation>
    <scope>NUCLEOTIDE SEQUENCE [LARGE SCALE GENOMIC DNA]</scope>
    <source>
        <strain evidence="2">CGMCC 1.15339</strain>
    </source>
</reference>
<gene>
    <name evidence="1" type="ORF">GCM10011607_28490</name>
</gene>
<organism evidence="1 2">
    <name type="scientific">Shewanella inventionis</name>
    <dbReference type="NCBI Taxonomy" id="1738770"/>
    <lineage>
        <taxon>Bacteria</taxon>
        <taxon>Pseudomonadati</taxon>
        <taxon>Pseudomonadota</taxon>
        <taxon>Gammaproteobacteria</taxon>
        <taxon>Alteromonadales</taxon>
        <taxon>Shewanellaceae</taxon>
        <taxon>Shewanella</taxon>
    </lineage>
</organism>
<evidence type="ECO:0000313" key="1">
    <source>
        <dbReference type="EMBL" id="GGB66115.1"/>
    </source>
</evidence>
<comment type="caution">
    <text evidence="1">The sequence shown here is derived from an EMBL/GenBank/DDBJ whole genome shotgun (WGS) entry which is preliminary data.</text>
</comment>
<keyword evidence="2" id="KW-1185">Reference proteome</keyword>
<dbReference type="Proteomes" id="UP000617555">
    <property type="component" value="Unassembled WGS sequence"/>
</dbReference>
<accession>A0ABQ1JFR7</accession>
<name>A0ABQ1JFR7_9GAMM</name>
<protein>
    <submittedName>
        <fullName evidence="1">Uncharacterized protein</fullName>
    </submittedName>
</protein>
<proteinExistence type="predicted"/>
<dbReference type="EMBL" id="BMII01000024">
    <property type="protein sequence ID" value="GGB66115.1"/>
    <property type="molecule type" value="Genomic_DNA"/>
</dbReference>
<sequence length="346" mass="39732">MKIVLFDESNQFKSYWLVDARTIVRGENAEKIQADTLLTNLTEVDAILLQTQLTDIRVLAGDYLKSDLNSLYNELTGKPLNLNDLSDVSSLYKVILNTHRMLELHRSQFNGEITNVGPKLSITKYSKNYFSEQPSGAINKTLRFTSVEVAAYLSQMSCYAGHFKKLDVRSTPSLRRFDGEISSYYIDSENYYYAKIQLSERQDRLNVYFQFNRQLQAVLPKDLLLMLIEMADCDVNVLELYEYEKNGKEQKVALPKKMNMTSISGWFSAGIINRVFCHEMSVRGCVSSIFYRDLIRKKTIIRAEKLNSMGIKINSIGPFEINCSVNKDEIDLLNLRAYEVGLYVAK</sequence>
<evidence type="ECO:0000313" key="2">
    <source>
        <dbReference type="Proteomes" id="UP000617555"/>
    </source>
</evidence>